<feature type="domain" description="Beta-lactamase-related" evidence="3">
    <location>
        <begin position="87"/>
        <end position="395"/>
    </location>
</feature>
<dbReference type="PANTHER" id="PTHR22935:SF95">
    <property type="entry name" value="BETA-LACTAMASE-LIKE 1-RELATED"/>
    <property type="match status" value="1"/>
</dbReference>
<evidence type="ECO:0000313" key="6">
    <source>
        <dbReference type="Proteomes" id="UP000799778"/>
    </source>
</evidence>
<dbReference type="PANTHER" id="PTHR22935">
    <property type="entry name" value="PENICILLIN-BINDING PROTEIN"/>
    <property type="match status" value="1"/>
</dbReference>
<dbReference type="RefSeq" id="XP_033383692.1">
    <property type="nucleotide sequence ID" value="XM_033524396.1"/>
</dbReference>
<dbReference type="EMBL" id="ML978069">
    <property type="protein sequence ID" value="KAF2015353.1"/>
    <property type="molecule type" value="Genomic_DNA"/>
</dbReference>
<dbReference type="Pfam" id="PF26335">
    <property type="entry name" value="ARB_00930_C"/>
    <property type="match status" value="1"/>
</dbReference>
<proteinExistence type="inferred from homology"/>
<evidence type="ECO:0000259" key="3">
    <source>
        <dbReference type="Pfam" id="PF00144"/>
    </source>
</evidence>
<accession>A0A6A5XQZ4</accession>
<dbReference type="SUPFAM" id="SSF56601">
    <property type="entry name" value="beta-lactamase/transpeptidase-like"/>
    <property type="match status" value="1"/>
</dbReference>
<keyword evidence="2" id="KW-0732">Signal</keyword>
<evidence type="ECO:0000259" key="4">
    <source>
        <dbReference type="Pfam" id="PF26335"/>
    </source>
</evidence>
<dbReference type="Gene3D" id="3.40.710.10">
    <property type="entry name" value="DD-peptidase/beta-lactamase superfamily"/>
    <property type="match status" value="1"/>
</dbReference>
<feature type="chain" id="PRO_5025328123" evidence="2">
    <location>
        <begin position="17"/>
        <end position="574"/>
    </location>
</feature>
<dbReference type="InterPro" id="IPR058664">
    <property type="entry name" value="ARB_00930-like_C"/>
</dbReference>
<evidence type="ECO:0000313" key="5">
    <source>
        <dbReference type="EMBL" id="KAF2015353.1"/>
    </source>
</evidence>
<dbReference type="Proteomes" id="UP000799778">
    <property type="component" value="Unassembled WGS sequence"/>
</dbReference>
<keyword evidence="6" id="KW-1185">Reference proteome</keyword>
<reference evidence="5" key="1">
    <citation type="journal article" date="2020" name="Stud. Mycol.">
        <title>101 Dothideomycetes genomes: a test case for predicting lifestyles and emergence of pathogens.</title>
        <authorList>
            <person name="Haridas S."/>
            <person name="Albert R."/>
            <person name="Binder M."/>
            <person name="Bloem J."/>
            <person name="Labutti K."/>
            <person name="Salamov A."/>
            <person name="Andreopoulos B."/>
            <person name="Baker S."/>
            <person name="Barry K."/>
            <person name="Bills G."/>
            <person name="Bluhm B."/>
            <person name="Cannon C."/>
            <person name="Castanera R."/>
            <person name="Culley D."/>
            <person name="Daum C."/>
            <person name="Ezra D."/>
            <person name="Gonzalez J."/>
            <person name="Henrissat B."/>
            <person name="Kuo A."/>
            <person name="Liang C."/>
            <person name="Lipzen A."/>
            <person name="Lutzoni F."/>
            <person name="Magnuson J."/>
            <person name="Mondo S."/>
            <person name="Nolan M."/>
            <person name="Ohm R."/>
            <person name="Pangilinan J."/>
            <person name="Park H.-J."/>
            <person name="Ramirez L."/>
            <person name="Alfaro M."/>
            <person name="Sun H."/>
            <person name="Tritt A."/>
            <person name="Yoshinaga Y."/>
            <person name="Zwiers L.-H."/>
            <person name="Turgeon B."/>
            <person name="Goodwin S."/>
            <person name="Spatafora J."/>
            <person name="Crous P."/>
            <person name="Grigoriev I."/>
        </authorList>
    </citation>
    <scope>NUCLEOTIDE SEQUENCE</scope>
    <source>
        <strain evidence="5">CBS 175.79</strain>
    </source>
</reference>
<dbReference type="InterPro" id="IPR051478">
    <property type="entry name" value="Beta-lactamase-like_AB/R"/>
</dbReference>
<feature type="domain" description="Beta-lactamase-like ARB-00930-like C-terminal" evidence="4">
    <location>
        <begin position="416"/>
        <end position="561"/>
    </location>
</feature>
<dbReference type="Pfam" id="PF00144">
    <property type="entry name" value="Beta-lactamase"/>
    <property type="match status" value="1"/>
</dbReference>
<dbReference type="AlphaFoldDB" id="A0A6A5XQZ4"/>
<comment type="similarity">
    <text evidence="1">Belongs to the beta-lactamase family.</text>
</comment>
<evidence type="ECO:0000256" key="2">
    <source>
        <dbReference type="SAM" id="SignalP"/>
    </source>
</evidence>
<dbReference type="InterPro" id="IPR001466">
    <property type="entry name" value="Beta-lactam-related"/>
</dbReference>
<name>A0A6A5XQZ4_9PLEO</name>
<sequence length="574" mass="63685">MLFTILPLFGAALVKASCPGPSEVHPLPDYDPKDPILQEAFKTIHTTLNTIIADPQYDPLSFSVEITSSKETLWSQHHTARERNSSRPDIPEVNGDALYRIASITKSFTVLGLLYQHAAGNLSLDDAITKYIPELKGKQEGTIPWDDITLRSLASQLSGLPRDFAQTDYINDWWGSDDPTKLGFPPLSREGLLECDEFGDNYEPSCKRADLLKAVKAKDPVFAPNQKSSYSNLAFEIVGLAVANVTNQTYESYIKDAIFDPLEMTKSTLSLPPDSAGVIPVGSHYWDVDAGVQNPTGGIYSSSKDLSKYLRYILTKYNGITHALNWAHPVSPGDGLQTFYGTPWEIFRTDEILLGSKRSVRFITKSGGLPGYQSIIMTVPEYDLGITILVAGTGRIFTELLEAVTVEAVRAAEEVAIRQLHERYAGEYAAEQAGLNTSMILVADERGLVLERFISNGTDVLESQLKQLLGPHGGDIPWYAILAPTLLYSNEKKEEGEKWRILGVQYPNPQGHKIWDNFCPTDYDRASYAGKPFNEVIFWGGEGNTVETIEATGFRAKLVRENKEKGFLEENMEL</sequence>
<dbReference type="GeneID" id="54281793"/>
<evidence type="ECO:0000256" key="1">
    <source>
        <dbReference type="ARBA" id="ARBA00038473"/>
    </source>
</evidence>
<organism evidence="5 6">
    <name type="scientific">Aaosphaeria arxii CBS 175.79</name>
    <dbReference type="NCBI Taxonomy" id="1450172"/>
    <lineage>
        <taxon>Eukaryota</taxon>
        <taxon>Fungi</taxon>
        <taxon>Dikarya</taxon>
        <taxon>Ascomycota</taxon>
        <taxon>Pezizomycotina</taxon>
        <taxon>Dothideomycetes</taxon>
        <taxon>Pleosporomycetidae</taxon>
        <taxon>Pleosporales</taxon>
        <taxon>Pleosporales incertae sedis</taxon>
        <taxon>Aaosphaeria</taxon>
    </lineage>
</organism>
<dbReference type="InterPro" id="IPR012338">
    <property type="entry name" value="Beta-lactam/transpept-like"/>
</dbReference>
<gene>
    <name evidence="5" type="ORF">BU24DRAFT_369280</name>
</gene>
<protein>
    <submittedName>
        <fullName evidence="5">Beta-lactamase/transpeptidase-like protein</fullName>
    </submittedName>
</protein>
<feature type="signal peptide" evidence="2">
    <location>
        <begin position="1"/>
        <end position="16"/>
    </location>
</feature>
<dbReference type="OrthoDB" id="5946976at2759"/>